<name>A0A6J5EFM2_9BURK</name>
<dbReference type="AlphaFoldDB" id="A0A6J5EFM2"/>
<protein>
    <recommendedName>
        <fullName evidence="3">ABC transporter substrate-binding protein</fullName>
    </recommendedName>
</protein>
<evidence type="ECO:0000313" key="1">
    <source>
        <dbReference type="EMBL" id="CAB3764494.1"/>
    </source>
</evidence>
<organism evidence="1 2">
    <name type="scientific">Paraburkholderia solisilvae</name>
    <dbReference type="NCBI Taxonomy" id="624376"/>
    <lineage>
        <taxon>Bacteria</taxon>
        <taxon>Pseudomonadati</taxon>
        <taxon>Pseudomonadota</taxon>
        <taxon>Betaproteobacteria</taxon>
        <taxon>Burkholderiales</taxon>
        <taxon>Burkholderiaceae</taxon>
        <taxon>Paraburkholderia</taxon>
    </lineage>
</organism>
<sequence>MSFSRFISLLGRLAPLVGCVACSEVSAHPHVWIKYTARVEMQGTSISAIAETWRFSEGFPVQLAGIDSLPDNGTVDAKQTALFKKQAFSSLAGLQYFNHLFVDGEPQPFRDPTDFRVSVDHGKIVYTFTLKLAKPVQVTKHQVALGIWDDSYFVDYETEPAQTAVSIGGHAAAACTMKSFADRDHPIFGGFVIPQATAISC</sequence>
<evidence type="ECO:0008006" key="3">
    <source>
        <dbReference type="Google" id="ProtNLM"/>
    </source>
</evidence>
<proteinExistence type="predicted"/>
<dbReference type="Pfam" id="PF06226">
    <property type="entry name" value="DUF1007"/>
    <property type="match status" value="1"/>
</dbReference>
<dbReference type="RefSeq" id="WP_175113180.1">
    <property type="nucleotide sequence ID" value="NZ_CADIKF010000038.1"/>
</dbReference>
<dbReference type="InterPro" id="IPR010412">
    <property type="entry name" value="DUF1007"/>
</dbReference>
<accession>A0A6J5EFM2</accession>
<evidence type="ECO:0000313" key="2">
    <source>
        <dbReference type="Proteomes" id="UP000494329"/>
    </source>
</evidence>
<dbReference type="EMBL" id="CADIKF010000038">
    <property type="protein sequence ID" value="CAB3764494.1"/>
    <property type="molecule type" value="Genomic_DNA"/>
</dbReference>
<gene>
    <name evidence="1" type="ORF">LMG29739_04370</name>
</gene>
<reference evidence="1 2" key="1">
    <citation type="submission" date="2020-04" db="EMBL/GenBank/DDBJ databases">
        <authorList>
            <person name="De Canck E."/>
        </authorList>
    </citation>
    <scope>NUCLEOTIDE SEQUENCE [LARGE SCALE GENOMIC DNA]</scope>
    <source>
        <strain evidence="1 2">LMG 29739</strain>
    </source>
</reference>
<dbReference type="Proteomes" id="UP000494329">
    <property type="component" value="Unassembled WGS sequence"/>
</dbReference>
<keyword evidence="2" id="KW-1185">Reference proteome</keyword>